<keyword evidence="4" id="KW-1185">Reference proteome</keyword>
<dbReference type="InterPro" id="IPR036890">
    <property type="entry name" value="HATPase_C_sf"/>
</dbReference>
<feature type="region of interest" description="Disordered" evidence="1">
    <location>
        <begin position="2123"/>
        <end position="2145"/>
    </location>
</feature>
<feature type="compositionally biased region" description="Low complexity" evidence="1">
    <location>
        <begin position="744"/>
        <end position="754"/>
    </location>
</feature>
<evidence type="ECO:0000259" key="2">
    <source>
        <dbReference type="Pfam" id="PF22899"/>
    </source>
</evidence>
<gene>
    <name evidence="3" type="ORF">WJX75_009062</name>
</gene>
<accession>A0ABR2Z4E0</accession>
<sequence length="2248" mass="239838">MAKGVYVQISGRSDTSKAEFLLTNFTADVKHDEDVRALSDGEKLWAVLSHESEHVVPTKERVSFQPHPNTLTMAGELEYWAAQGRSPLPYALSELIDNALRATRNNTTSRKIMITLVTAGGSMPSAGLISVWDNGCGMSKRELNDWAVMNLSMEDRGEQPQEPDVGHGPTQRNGPERFLSGNLSYFGVGSKNAAFFMGGCTKVVTKNAHSSFVHELSLAAGELEERYRKQQDVYAEDLVHRSPGDASTLTPIETAFQPLVQSWVAAEVDAGAEEAGGSSFTRVMIGQVKPNVLRQIADEPGMQQLCRDLSHLYHYYLHGPQGSRGQRQGDNPGRDDPLPEITIRCITGGRTAWTVNLADITDDMESQYLQAQQAELQFSLMVPGKGVVAGALYYYPFQDERETLPAEGAVASQPEPITTYNMTQQPLASQLPTQAAPPSDGVEAAAEDASSSLWQRSRAPLFSAFWQGRLIPGARIESLPFIEAVRVKRSSAMRDALPDEAFMRLRGSLFFGPAFLVTRNKLTFRDNLQELLASSSPGDRTNLERKFREWLMRCHTTLDKRIRFVGLAEAAMQAAVRSVKGEDVTAFARIEDGSRTVSQGDVVRLNVKPAIMGMVLYFSVQQAVRAEGVYANGSITVRPLPEEVHGTAAERTLPLRRLEGGPVEQREVDECLAKELLKVPSSLRLEPIRLATGNAVELTAGASIPATGVTVLNGSGQHVIRGFLAGDKHSFSIVQRLWRLTPAPGEGNAPAEGAVSPQEEPGLPPKKRKKGSKGRKAAERATPEPAADKAPGTLIIEVPNHTPNKDSFRFERIENGLKLAGSYRLEYELQPQLPGKGLLTITTELIVSPGPLSSFDVQGEGRTLLASREFMLGEHLPSLQLIPRDGCGNRLDSELELLKDVSVEVVTSPTDDNSAPEVIQDLQASFQIGEDAGSTSITGIQVLGCTMGAPTSVFTGSPTPVPGSIPQAQQQQASQQVIAAETVQLRFCVAGLQPQMLPVRLRPGAPTGLRLLPGHPFSDQADEAAAVMTQLPPERASALVLALASGDALPGFHAQAVDAWGNATGPTDSLPCKVSVECEALSPAQSSFQLPASGRAYVEGLVAASEGPALGRQVPLALSVSCRPADADAEAAVAAAGPAQPLVCALEVEPSTAPAAIVLLHDGQQLPQRELEGEDGESETVFVVEDIAAGAELSELAMQCLDAAGRPVPEGTPGKVRATWIQGTKKLKYGPDGIFSLLNIRIKEDVTEVETYEVKFKSAGPAPVVLEAILLVLKVPAAAHVWQLRLDEAASTQARTQRDGDVDVRSGCPFRLEVEALDKFGNRCPGGEAGLLPPPLLAADSERKLEYDADAWERSWCPQGSGEVLSVNVTLLGRPGLVRMHVRDAAGHAGGSALTPDTLELKLAAGPMTGLAFEGPPALACGMRSVLGALRVIAVDDFGNQTTSPAFEVSLAPSALGGDGSGVAATITVPGGNKVKMKDGEAVFKNVRIEADAPGGYTLRVKSASRKVAGDASIELQLSASNAVKALALRVDSLPAEGCRAGSSVTLCAEVTTEDGALLDADAAAQSLALRLTPPGSGRADEIILSPSEDDGAGPNVFSFATDPLVTAGEWAAVMEYAEQRPELFRALTKREAVLRSTAATFQVVAGPAVALALDSGASGERLAATNGTDARERLLLPGAALQLQDEHGNAAPAAGRRVRLSLHWPPGHEGGGGSELPKLEVDGAAMRKTDERGRAYFGDVGIGEGSGRVAPDENTGANRQGSAMELILVAEVAGLGDADAKQWVQAWTCPVLFSDNAAGFAAAKELTERHAALSAQRDSLQERLSTTGRSAQAAAKELKARTKAVSDCRRPLGRNAPETAEAAEAALSRLQNGAQEADAQQPQMEARFGAPGGRMTEALRRCLALEDAEVVGCVAQLATVQDADLARLLSASYRSIMELLVVKTEATRKRVAQHLAKHKCDVPDMLSMSMCAAFNGKDGDSLGFEGASERARELTAAACHGADAPLAWQLPHTRIMQSQKRGKSGAELGPTDWPQGCLGYAFNLLRPVQLGHRRQLMFSAFNQVLVFETLEEAAKYREFVVQVLRSTMPQVVTLQDLGCITAMGVTKGTSWRVPKLEETHYRFGTTPQPGAASGSGRGEEAAEEEAAALELLLDALRAREEAADRQQAARAEAEATEAECRGELEDLEAQILDLDAQLCSQHPPPGGTRRRAKKRPSVGEAVEIRTTEEVQDVDPEAQPDRRSKRRR</sequence>
<dbReference type="EMBL" id="JALJOT010000001">
    <property type="protein sequence ID" value="KAK9919059.1"/>
    <property type="molecule type" value="Genomic_DNA"/>
</dbReference>
<proteinExistence type="predicted"/>
<name>A0ABR2Z4E0_9CHLO</name>
<comment type="caution">
    <text evidence="3">The sequence shown here is derived from an EMBL/GenBank/DDBJ whole genome shotgun (WGS) entry which is preliminary data.</text>
</comment>
<reference evidence="3 4" key="1">
    <citation type="journal article" date="2024" name="Nat. Commun.">
        <title>Phylogenomics reveals the evolutionary origins of lichenization in chlorophyte algae.</title>
        <authorList>
            <person name="Puginier C."/>
            <person name="Libourel C."/>
            <person name="Otte J."/>
            <person name="Skaloud P."/>
            <person name="Haon M."/>
            <person name="Grisel S."/>
            <person name="Petersen M."/>
            <person name="Berrin J.G."/>
            <person name="Delaux P.M."/>
            <person name="Dal Grande F."/>
            <person name="Keller J."/>
        </authorList>
    </citation>
    <scope>NUCLEOTIDE SEQUENCE [LARGE SCALE GENOMIC DNA]</scope>
    <source>
        <strain evidence="3 4">SAG 216-7</strain>
    </source>
</reference>
<dbReference type="SUPFAM" id="SSF55874">
    <property type="entry name" value="ATPase domain of HSP90 chaperone/DNA topoisomerase II/histidine kinase"/>
    <property type="match status" value="1"/>
</dbReference>
<feature type="region of interest" description="Disordered" evidence="1">
    <location>
        <begin position="2199"/>
        <end position="2248"/>
    </location>
</feature>
<dbReference type="InterPro" id="IPR055109">
    <property type="entry name" value="SMCHD1_S5"/>
</dbReference>
<evidence type="ECO:0000313" key="4">
    <source>
        <dbReference type="Proteomes" id="UP001491310"/>
    </source>
</evidence>
<dbReference type="Pfam" id="PF13589">
    <property type="entry name" value="HATPase_c_3"/>
    <property type="match status" value="1"/>
</dbReference>
<feature type="compositionally biased region" description="Basic residues" evidence="1">
    <location>
        <begin position="765"/>
        <end position="775"/>
    </location>
</feature>
<protein>
    <recommendedName>
        <fullName evidence="2">SMCHD1 ribosomal S5 domain-containing protein</fullName>
    </recommendedName>
</protein>
<feature type="region of interest" description="Disordered" evidence="1">
    <location>
        <begin position="744"/>
        <end position="801"/>
    </location>
</feature>
<organism evidence="3 4">
    <name type="scientific">Coccomyxa subellipsoidea</name>
    <dbReference type="NCBI Taxonomy" id="248742"/>
    <lineage>
        <taxon>Eukaryota</taxon>
        <taxon>Viridiplantae</taxon>
        <taxon>Chlorophyta</taxon>
        <taxon>core chlorophytes</taxon>
        <taxon>Trebouxiophyceae</taxon>
        <taxon>Trebouxiophyceae incertae sedis</taxon>
        <taxon>Coccomyxaceae</taxon>
        <taxon>Coccomyxa</taxon>
    </lineage>
</organism>
<dbReference type="InterPro" id="IPR038892">
    <property type="entry name" value="SMCHD1"/>
</dbReference>
<feature type="region of interest" description="Disordered" evidence="1">
    <location>
        <begin position="320"/>
        <end position="339"/>
    </location>
</feature>
<dbReference type="Pfam" id="PF22899">
    <property type="entry name" value="SMCHD1_S5"/>
    <property type="match status" value="1"/>
</dbReference>
<dbReference type="Gene3D" id="3.30.565.10">
    <property type="entry name" value="Histidine kinase-like ATPase, C-terminal domain"/>
    <property type="match status" value="1"/>
</dbReference>
<feature type="domain" description="SMCHD1 ribosomal S5" evidence="2">
    <location>
        <begin position="362"/>
        <end position="556"/>
    </location>
</feature>
<dbReference type="Proteomes" id="UP001491310">
    <property type="component" value="Unassembled WGS sequence"/>
</dbReference>
<evidence type="ECO:0000256" key="1">
    <source>
        <dbReference type="SAM" id="MobiDB-lite"/>
    </source>
</evidence>
<evidence type="ECO:0000313" key="3">
    <source>
        <dbReference type="EMBL" id="KAK9919059.1"/>
    </source>
</evidence>
<dbReference type="PANTHER" id="PTHR22640:SF2">
    <property type="entry name" value="STRUCTURAL MAINTENANCE OF CHROMOSOMES FLEXIBLE HINGE DOMAIN-CONTAINING PROTEIN 1"/>
    <property type="match status" value="1"/>
</dbReference>
<feature type="region of interest" description="Disordered" evidence="1">
    <location>
        <begin position="155"/>
        <end position="176"/>
    </location>
</feature>
<dbReference type="PANTHER" id="PTHR22640">
    <property type="entry name" value="STRUCTURAL MAINTENANCE OF CHROMOSOMES FLEXIBLE HINGE DOMAIN-CONTAINING PROTEIN 1"/>
    <property type="match status" value="1"/>
</dbReference>